<dbReference type="InterPro" id="IPR002931">
    <property type="entry name" value="Transglutaminase-like"/>
</dbReference>
<accession>A0ABW5ILU2</accession>
<dbReference type="Proteomes" id="UP001597544">
    <property type="component" value="Unassembled WGS sequence"/>
</dbReference>
<evidence type="ECO:0000259" key="2">
    <source>
        <dbReference type="Pfam" id="PF01841"/>
    </source>
</evidence>
<protein>
    <submittedName>
        <fullName evidence="3">Transglutaminase family protein</fullName>
    </submittedName>
</protein>
<feature type="domain" description="Transglutaminase-like" evidence="2">
    <location>
        <begin position="150"/>
        <end position="255"/>
    </location>
</feature>
<feature type="signal peptide" evidence="1">
    <location>
        <begin position="1"/>
        <end position="20"/>
    </location>
</feature>
<evidence type="ECO:0000313" key="3">
    <source>
        <dbReference type="EMBL" id="MFD2514627.1"/>
    </source>
</evidence>
<feature type="chain" id="PRO_5047227244" evidence="1">
    <location>
        <begin position="21"/>
        <end position="381"/>
    </location>
</feature>
<dbReference type="Gene3D" id="3.10.620.30">
    <property type="match status" value="1"/>
</dbReference>
<reference evidence="4" key="1">
    <citation type="journal article" date="2019" name="Int. J. Syst. Evol. Microbiol.">
        <title>The Global Catalogue of Microorganisms (GCM) 10K type strain sequencing project: providing services to taxonomists for standard genome sequencing and annotation.</title>
        <authorList>
            <consortium name="The Broad Institute Genomics Platform"/>
            <consortium name="The Broad Institute Genome Sequencing Center for Infectious Disease"/>
            <person name="Wu L."/>
            <person name="Ma J."/>
        </authorList>
    </citation>
    <scope>NUCLEOTIDE SEQUENCE [LARGE SCALE GENOMIC DNA]</scope>
    <source>
        <strain evidence="4">KCTC 42498</strain>
    </source>
</reference>
<sequence>MKKSLSFLFSLLVLIAPAFSQKSYKGLPVIKATAKVADYKIGKEFTKGTWHIMPEVSPDVLQVPVHKSREKVTFYTDRDSISFNVKARKSYQFYVNLNDTAYALTELKGFGFDALKFNENQTVAAYTLLYEENQDNTYLQTLRSQYNLDAVVAGAANDTEKALSMVNWVHKQWKHNGMNEPSQPDALTILAEAKEGQQFRCVEYGIVTTAALNAIGLPARTMGLKMKEVETIEFGAGHVLLEVYLPDLKKWVMLDGQFDVMPVLNNVPLNAVELQKAIADNYDKLEIRSLSGTSKAMYTNWVYPYLYYFDVKFDNREGVAFQRETVDGKSSLMLVPVGAKVPEVFQRKYKMDRYKHTNSIIDFYQAPSPMKGAEKVGISLK</sequence>
<dbReference type="RefSeq" id="WP_377507610.1">
    <property type="nucleotide sequence ID" value="NZ_JBHULU010000015.1"/>
</dbReference>
<keyword evidence="1" id="KW-0732">Signal</keyword>
<proteinExistence type="predicted"/>
<gene>
    <name evidence="3" type="ORF">ACFSRY_12195</name>
</gene>
<dbReference type="SUPFAM" id="SSF54001">
    <property type="entry name" value="Cysteine proteinases"/>
    <property type="match status" value="1"/>
</dbReference>
<organism evidence="3 4">
    <name type="scientific">Pontibacter locisalis</name>
    <dbReference type="NCBI Taxonomy" id="1719035"/>
    <lineage>
        <taxon>Bacteria</taxon>
        <taxon>Pseudomonadati</taxon>
        <taxon>Bacteroidota</taxon>
        <taxon>Cytophagia</taxon>
        <taxon>Cytophagales</taxon>
        <taxon>Hymenobacteraceae</taxon>
        <taxon>Pontibacter</taxon>
    </lineage>
</organism>
<dbReference type="EMBL" id="JBHULU010000015">
    <property type="protein sequence ID" value="MFD2514627.1"/>
    <property type="molecule type" value="Genomic_DNA"/>
</dbReference>
<dbReference type="Pfam" id="PF01841">
    <property type="entry name" value="Transglut_core"/>
    <property type="match status" value="1"/>
</dbReference>
<comment type="caution">
    <text evidence="3">The sequence shown here is derived from an EMBL/GenBank/DDBJ whole genome shotgun (WGS) entry which is preliminary data.</text>
</comment>
<evidence type="ECO:0000256" key="1">
    <source>
        <dbReference type="SAM" id="SignalP"/>
    </source>
</evidence>
<evidence type="ECO:0000313" key="4">
    <source>
        <dbReference type="Proteomes" id="UP001597544"/>
    </source>
</evidence>
<keyword evidence="4" id="KW-1185">Reference proteome</keyword>
<dbReference type="InterPro" id="IPR038765">
    <property type="entry name" value="Papain-like_cys_pep_sf"/>
</dbReference>
<dbReference type="PANTHER" id="PTHR33490">
    <property type="entry name" value="BLR5614 PROTEIN-RELATED"/>
    <property type="match status" value="1"/>
</dbReference>
<name>A0ABW5ILU2_9BACT</name>